<dbReference type="Pfam" id="PF24681">
    <property type="entry name" value="Kelch_KLHDC2_KLHL20_DRC7"/>
    <property type="match status" value="1"/>
</dbReference>
<protein>
    <recommendedName>
        <fullName evidence="9">Galactose oxidase</fullName>
    </recommendedName>
</protein>
<dbReference type="InterPro" id="IPR015915">
    <property type="entry name" value="Kelch-typ_b-propeller"/>
</dbReference>
<keyword evidence="8" id="KW-1185">Reference proteome</keyword>
<dbReference type="AlphaFoldDB" id="A0A067SMP1"/>
<dbReference type="FunFam" id="2.120.10.80:FF:000049">
    <property type="entry name" value="Cell polarity protein (Tea1)"/>
    <property type="match status" value="1"/>
</dbReference>
<evidence type="ECO:0000256" key="2">
    <source>
        <dbReference type="ARBA" id="ARBA00022441"/>
    </source>
</evidence>
<dbReference type="PANTHER" id="PTHR46093:SF18">
    <property type="entry name" value="FIBRONECTIN TYPE-III DOMAIN-CONTAINING PROTEIN"/>
    <property type="match status" value="1"/>
</dbReference>
<comment type="subcellular location">
    <subcellularLocation>
        <location evidence="1">Cytoplasm</location>
    </subcellularLocation>
</comment>
<keyword evidence="3" id="KW-0963">Cytoplasm</keyword>
<dbReference type="HOGENOM" id="CLU_037875_1_0_1"/>
<dbReference type="STRING" id="685588.A0A067SMP1"/>
<evidence type="ECO:0000313" key="8">
    <source>
        <dbReference type="Proteomes" id="UP000027222"/>
    </source>
</evidence>
<organism evidence="7 8">
    <name type="scientific">Galerina marginata (strain CBS 339.88)</name>
    <dbReference type="NCBI Taxonomy" id="685588"/>
    <lineage>
        <taxon>Eukaryota</taxon>
        <taxon>Fungi</taxon>
        <taxon>Dikarya</taxon>
        <taxon>Basidiomycota</taxon>
        <taxon>Agaricomycotina</taxon>
        <taxon>Agaricomycetes</taxon>
        <taxon>Agaricomycetidae</taxon>
        <taxon>Agaricales</taxon>
        <taxon>Agaricineae</taxon>
        <taxon>Strophariaceae</taxon>
        <taxon>Galerina</taxon>
    </lineage>
</organism>
<evidence type="ECO:0000256" key="5">
    <source>
        <dbReference type="ARBA" id="ARBA00023054"/>
    </source>
</evidence>
<keyword evidence="2" id="KW-0880">Kelch repeat</keyword>
<name>A0A067SMP1_GALM3</name>
<dbReference type="PANTHER" id="PTHR46093">
    <property type="entry name" value="ACYL-COA-BINDING DOMAIN-CONTAINING PROTEIN 5"/>
    <property type="match status" value="1"/>
</dbReference>
<dbReference type="OrthoDB" id="45365at2759"/>
<feature type="compositionally biased region" description="Polar residues" evidence="6">
    <location>
        <begin position="421"/>
        <end position="435"/>
    </location>
</feature>
<keyword evidence="5" id="KW-0175">Coiled coil</keyword>
<dbReference type="SUPFAM" id="SSF117281">
    <property type="entry name" value="Kelch motif"/>
    <property type="match status" value="1"/>
</dbReference>
<evidence type="ECO:0000256" key="3">
    <source>
        <dbReference type="ARBA" id="ARBA00022490"/>
    </source>
</evidence>
<feature type="region of interest" description="Disordered" evidence="6">
    <location>
        <begin position="1"/>
        <end position="62"/>
    </location>
</feature>
<gene>
    <name evidence="7" type="ORF">GALMADRAFT_798344</name>
</gene>
<accession>A0A067SMP1</accession>
<feature type="region of interest" description="Disordered" evidence="6">
    <location>
        <begin position="421"/>
        <end position="440"/>
    </location>
</feature>
<evidence type="ECO:0000256" key="1">
    <source>
        <dbReference type="ARBA" id="ARBA00004496"/>
    </source>
</evidence>
<proteinExistence type="predicted"/>
<feature type="compositionally biased region" description="Low complexity" evidence="6">
    <location>
        <begin position="11"/>
        <end position="30"/>
    </location>
</feature>
<feature type="compositionally biased region" description="Polar residues" evidence="6">
    <location>
        <begin position="31"/>
        <end position="48"/>
    </location>
</feature>
<evidence type="ECO:0008006" key="9">
    <source>
        <dbReference type="Google" id="ProtNLM"/>
    </source>
</evidence>
<dbReference type="EMBL" id="KL142393">
    <property type="protein sequence ID" value="KDR71307.1"/>
    <property type="molecule type" value="Genomic_DNA"/>
</dbReference>
<evidence type="ECO:0000256" key="4">
    <source>
        <dbReference type="ARBA" id="ARBA00022737"/>
    </source>
</evidence>
<evidence type="ECO:0000313" key="7">
    <source>
        <dbReference type="EMBL" id="KDR71307.1"/>
    </source>
</evidence>
<dbReference type="Proteomes" id="UP000027222">
    <property type="component" value="Unassembled WGS sequence"/>
</dbReference>
<evidence type="ECO:0000256" key="6">
    <source>
        <dbReference type="SAM" id="MobiDB-lite"/>
    </source>
</evidence>
<sequence length="505" mass="55851">MSFFSRRKAIPQQQQQQQPQLQEQPQSQIQDNSHSPGVNILSSNSLETRQQQPRQRSSFPWSATRLNLLPPNIINKFGVAPPTTSPSPSPFPRYGHALPATATASGDLYLFGGLVRESAQNDRDVYIFSTHDNSASLFQTGGDVPSPRFGHACALVGNVLIVWGGETNINPYSSDRQDNRLYLLNLISREWSQLDVPGPAPVGRYGHTVTMVGTKFVVFGGRLNEMFLNDLWAFDLNLIRTKPAWELLESVSAERPAPRMGHVCITYEDQIIIFGGTDGEYHYNDTWSFNLQTRKWTELHCIGFIPPAREGHAAAILGNVIYVFGGRGVDGRDLGELHAFRISNQRWYFFQNMGPLPSARSGHAMASIGTKVFVLGGESFSTSQSDDPNFTHTLETKNIRYPPAGVPPANQNNSLNLSITNADPQSGPITQTESMGSRDKNTRSAVISLKEPFDAAYSAYISGRDSATGMSLYSMASSRTNSTDYGHYYTRWAISQEGIQDSESV</sequence>
<keyword evidence="4" id="KW-0677">Repeat</keyword>
<reference evidence="8" key="1">
    <citation type="journal article" date="2014" name="Proc. Natl. Acad. Sci. U.S.A.">
        <title>Extensive sampling of basidiomycete genomes demonstrates inadequacy of the white-rot/brown-rot paradigm for wood decay fungi.</title>
        <authorList>
            <person name="Riley R."/>
            <person name="Salamov A.A."/>
            <person name="Brown D.W."/>
            <person name="Nagy L.G."/>
            <person name="Floudas D."/>
            <person name="Held B.W."/>
            <person name="Levasseur A."/>
            <person name="Lombard V."/>
            <person name="Morin E."/>
            <person name="Otillar R."/>
            <person name="Lindquist E.A."/>
            <person name="Sun H."/>
            <person name="LaButti K.M."/>
            <person name="Schmutz J."/>
            <person name="Jabbour D."/>
            <person name="Luo H."/>
            <person name="Baker S.E."/>
            <person name="Pisabarro A.G."/>
            <person name="Walton J.D."/>
            <person name="Blanchette R.A."/>
            <person name="Henrissat B."/>
            <person name="Martin F."/>
            <person name="Cullen D."/>
            <person name="Hibbett D.S."/>
            <person name="Grigoriev I.V."/>
        </authorList>
    </citation>
    <scope>NUCLEOTIDE SEQUENCE [LARGE SCALE GENOMIC DNA]</scope>
    <source>
        <strain evidence="8">CBS 339.88</strain>
    </source>
</reference>
<dbReference type="Gene3D" id="2.120.10.80">
    <property type="entry name" value="Kelch-type beta propeller"/>
    <property type="match status" value="2"/>
</dbReference>
<dbReference type="GO" id="GO:0005737">
    <property type="term" value="C:cytoplasm"/>
    <property type="evidence" value="ECO:0007669"/>
    <property type="project" value="UniProtKB-SubCell"/>
</dbReference>